<proteinExistence type="predicted"/>
<gene>
    <name evidence="1" type="ORF">AVM11_08935</name>
</gene>
<protein>
    <submittedName>
        <fullName evidence="1">Uncharacterized protein</fullName>
    </submittedName>
</protein>
<evidence type="ECO:0000313" key="2">
    <source>
        <dbReference type="Proteomes" id="UP000078460"/>
    </source>
</evidence>
<dbReference type="EMBL" id="LQCK02000045">
    <property type="protein sequence ID" value="KZB94116.1"/>
    <property type="molecule type" value="Genomic_DNA"/>
</dbReference>
<organism evidence="1 2">
    <name type="scientific">Sphingomonas melonis TY</name>
    <dbReference type="NCBI Taxonomy" id="621456"/>
    <lineage>
        <taxon>Bacteria</taxon>
        <taxon>Pseudomonadati</taxon>
        <taxon>Pseudomonadota</taxon>
        <taxon>Alphaproteobacteria</taxon>
        <taxon>Sphingomonadales</taxon>
        <taxon>Sphingomonadaceae</taxon>
        <taxon>Sphingomonas</taxon>
    </lineage>
</organism>
<dbReference type="Proteomes" id="UP000078460">
    <property type="component" value="Unassembled WGS sequence"/>
</dbReference>
<reference evidence="1" key="1">
    <citation type="submission" date="2016-03" db="EMBL/GenBank/DDBJ databases">
        <title>Sphingomonas melonis TY, whole genome shotgun sequencing.</title>
        <authorList>
            <person name="Wang H."/>
            <person name="Zhu P."/>
        </authorList>
    </citation>
    <scope>NUCLEOTIDE SEQUENCE [LARGE SCALE GENOMIC DNA]</scope>
    <source>
        <strain evidence="1">TY</strain>
    </source>
</reference>
<evidence type="ECO:0000313" key="1">
    <source>
        <dbReference type="EMBL" id="KZB94116.1"/>
    </source>
</evidence>
<comment type="caution">
    <text evidence="1">The sequence shown here is derived from an EMBL/GenBank/DDBJ whole genome shotgun (WGS) entry which is preliminary data.</text>
</comment>
<dbReference type="STRING" id="621456.BJP26_00445"/>
<dbReference type="KEGG" id="smy:BJP26_00445"/>
<accession>A0A175Y150</accession>
<keyword evidence="2" id="KW-1185">Reference proteome</keyword>
<name>A0A175Y150_9SPHN</name>
<dbReference type="AlphaFoldDB" id="A0A175Y150"/>
<sequence length="96" mass="10663">MFIRASCSGEHDVQHPHIPSREQADASLASFYKHLGHRPPTPRLIRPTRLVAPRVLRERRLALWSRTLDIICVIALVAIGIWVGLPVAMALLVGGL</sequence>